<dbReference type="STRING" id="56192.UB38_15815"/>
<comment type="caution">
    <text evidence="7">The sequence shown here is derived from an EMBL/GenBank/DDBJ whole genome shotgun (WGS) entry which is preliminary data.</text>
</comment>
<dbReference type="SUPFAM" id="SSF52833">
    <property type="entry name" value="Thioredoxin-like"/>
    <property type="match status" value="1"/>
</dbReference>
<proteinExistence type="inferred from homology"/>
<dbReference type="InterPro" id="IPR014025">
    <property type="entry name" value="Glutaredoxin_subgr"/>
</dbReference>
<sequence length="105" mass="11887">MSNDQSLTIEQLSEYQNVVITQPNCPYCVKAKALLDQQGTEYSTLVLGQELTKTVMVDFIQHRANVNVRTVPQIILNGHYIGGHDDLVAFLERQVDNTSFDDFEL</sequence>
<evidence type="ECO:0000313" key="10">
    <source>
        <dbReference type="Proteomes" id="UP000241954"/>
    </source>
</evidence>
<comment type="similarity">
    <text evidence="1">Belongs to the glutaredoxin family.</text>
</comment>
<evidence type="ECO:0000256" key="5">
    <source>
        <dbReference type="ARBA" id="ARBA00023284"/>
    </source>
</evidence>
<dbReference type="InterPro" id="IPR002109">
    <property type="entry name" value="Glutaredoxin"/>
</dbReference>
<name>A0A0D8PXF6_9GAMM</name>
<dbReference type="PRINTS" id="PR00160">
    <property type="entry name" value="GLUTAREDOXIN"/>
</dbReference>
<organism evidence="7 10">
    <name type="scientific">Photobacterium iliopiscarium</name>
    <dbReference type="NCBI Taxonomy" id="56192"/>
    <lineage>
        <taxon>Bacteria</taxon>
        <taxon>Pseudomonadati</taxon>
        <taxon>Pseudomonadota</taxon>
        <taxon>Gammaproteobacteria</taxon>
        <taxon>Vibrionales</taxon>
        <taxon>Vibrionaceae</taxon>
        <taxon>Photobacterium</taxon>
    </lineage>
</organism>
<evidence type="ECO:0000313" key="8">
    <source>
        <dbReference type="EMBL" id="PSW99053.1"/>
    </source>
</evidence>
<dbReference type="Pfam" id="PF00462">
    <property type="entry name" value="Glutaredoxin"/>
    <property type="match status" value="1"/>
</dbReference>
<dbReference type="GO" id="GO:0015035">
    <property type="term" value="F:protein-disulfide reductase activity"/>
    <property type="evidence" value="ECO:0007669"/>
    <property type="project" value="TreeGrafter"/>
</dbReference>
<dbReference type="RefSeq" id="WP_045036644.1">
    <property type="nucleotide sequence ID" value="NZ_JZSR01000011.1"/>
</dbReference>
<dbReference type="Proteomes" id="UP000241954">
    <property type="component" value="Unassembled WGS sequence"/>
</dbReference>
<dbReference type="Gene3D" id="3.40.30.10">
    <property type="entry name" value="Glutaredoxin"/>
    <property type="match status" value="1"/>
</dbReference>
<evidence type="ECO:0000313" key="7">
    <source>
        <dbReference type="EMBL" id="PSV98812.1"/>
    </source>
</evidence>
<keyword evidence="3" id="KW-0249">Electron transport</keyword>
<feature type="domain" description="Glutaredoxin" evidence="6">
    <location>
        <begin position="18"/>
        <end position="81"/>
    </location>
</feature>
<protein>
    <submittedName>
        <fullName evidence="7">Glutaredoxin</fullName>
    </submittedName>
</protein>
<evidence type="ECO:0000256" key="2">
    <source>
        <dbReference type="ARBA" id="ARBA00022448"/>
    </source>
</evidence>
<reference evidence="7 10" key="1">
    <citation type="submission" date="2018-01" db="EMBL/GenBank/DDBJ databases">
        <title>Whole genome sequencing of Histamine producing bacteria.</title>
        <authorList>
            <person name="Butler K."/>
        </authorList>
    </citation>
    <scope>NUCLEOTIDE SEQUENCE [LARGE SCALE GENOMIC DNA]</scope>
    <source>
        <strain evidence="8 9">ATCC 51761</strain>
        <strain evidence="7 10">NCIMB 13481</strain>
    </source>
</reference>
<dbReference type="InterPro" id="IPR036249">
    <property type="entry name" value="Thioredoxin-like_sf"/>
</dbReference>
<keyword evidence="9" id="KW-1185">Reference proteome</keyword>
<evidence type="ECO:0000313" key="9">
    <source>
        <dbReference type="Proteomes" id="UP000241190"/>
    </source>
</evidence>
<evidence type="ECO:0000256" key="1">
    <source>
        <dbReference type="ARBA" id="ARBA00007787"/>
    </source>
</evidence>
<dbReference type="EMBL" id="PYOP01000004">
    <property type="protein sequence ID" value="PSW99053.1"/>
    <property type="molecule type" value="Genomic_DNA"/>
</dbReference>
<dbReference type="Proteomes" id="UP000241190">
    <property type="component" value="Unassembled WGS sequence"/>
</dbReference>
<dbReference type="PANTHER" id="PTHR46679">
    <property type="match status" value="1"/>
</dbReference>
<keyword evidence="2" id="KW-0813">Transport</keyword>
<dbReference type="AlphaFoldDB" id="A0A0D8PXF6"/>
<evidence type="ECO:0000256" key="4">
    <source>
        <dbReference type="ARBA" id="ARBA00023157"/>
    </source>
</evidence>
<dbReference type="PROSITE" id="PS51354">
    <property type="entry name" value="GLUTAREDOXIN_2"/>
    <property type="match status" value="1"/>
</dbReference>
<gene>
    <name evidence="7" type="ORF">C9I88_05145</name>
    <name evidence="8" type="ORF">C9J52_03375</name>
</gene>
<evidence type="ECO:0000259" key="6">
    <source>
        <dbReference type="Pfam" id="PF00462"/>
    </source>
</evidence>
<accession>A0A0D8PXF6</accession>
<dbReference type="PANTHER" id="PTHR46679:SF1">
    <property type="entry name" value="GLUTAREDOXIN-2, MITOCHONDRIAL"/>
    <property type="match status" value="1"/>
</dbReference>
<dbReference type="EMBL" id="PYLW01000003">
    <property type="protein sequence ID" value="PSV98812.1"/>
    <property type="molecule type" value="Genomic_DNA"/>
</dbReference>
<keyword evidence="5" id="KW-0676">Redox-active center</keyword>
<evidence type="ECO:0000256" key="3">
    <source>
        <dbReference type="ARBA" id="ARBA00022982"/>
    </source>
</evidence>
<keyword evidence="4" id="KW-1015">Disulfide bond</keyword>